<dbReference type="SUPFAM" id="SSF47413">
    <property type="entry name" value="lambda repressor-like DNA-binding domains"/>
    <property type="match status" value="1"/>
</dbReference>
<dbReference type="CDD" id="cd06529">
    <property type="entry name" value="S24_LexA-like"/>
    <property type="match status" value="1"/>
</dbReference>
<dbReference type="InterPro" id="IPR001387">
    <property type="entry name" value="Cro/C1-type_HTH"/>
</dbReference>
<dbReference type="Gene3D" id="2.10.109.10">
    <property type="entry name" value="Umud Fragment, subunit A"/>
    <property type="match status" value="1"/>
</dbReference>
<dbReference type="InterPro" id="IPR036286">
    <property type="entry name" value="LexA/Signal_pep-like_sf"/>
</dbReference>
<keyword evidence="1" id="KW-0805">Transcription regulation</keyword>
<organism evidence="5 6">
    <name type="scientific">Xenorhabdus yunnanensis</name>
    <dbReference type="NCBI Taxonomy" id="3025878"/>
    <lineage>
        <taxon>Bacteria</taxon>
        <taxon>Pseudomonadati</taxon>
        <taxon>Pseudomonadota</taxon>
        <taxon>Gammaproteobacteria</taxon>
        <taxon>Enterobacterales</taxon>
        <taxon>Morganellaceae</taxon>
        <taxon>Xenorhabdus</taxon>
    </lineage>
</organism>
<feature type="domain" description="HTH cro/C1-type" evidence="4">
    <location>
        <begin position="8"/>
        <end position="63"/>
    </location>
</feature>
<keyword evidence="3" id="KW-0804">Transcription</keyword>
<dbReference type="Proteomes" id="UP001217178">
    <property type="component" value="Unassembled WGS sequence"/>
</dbReference>
<dbReference type="Pfam" id="PF01381">
    <property type="entry name" value="HTH_3"/>
    <property type="match status" value="1"/>
</dbReference>
<dbReference type="PROSITE" id="PS50943">
    <property type="entry name" value="HTH_CROC1"/>
    <property type="match status" value="1"/>
</dbReference>
<reference evidence="5 6" key="1">
    <citation type="submission" date="2023-02" db="EMBL/GenBank/DDBJ databases">
        <title>Entomopathogenic bacteria.</title>
        <authorList>
            <person name="Machado R.A."/>
        </authorList>
    </citation>
    <scope>NUCLEOTIDE SEQUENCE [LARGE SCALE GENOMIC DNA]</scope>
    <source>
        <strain evidence="5 6">XENO-10</strain>
    </source>
</reference>
<evidence type="ECO:0000256" key="3">
    <source>
        <dbReference type="ARBA" id="ARBA00023163"/>
    </source>
</evidence>
<dbReference type="PANTHER" id="PTHR40661:SF3">
    <property type="entry name" value="FELS-1 PROPHAGE TRANSCRIPTIONAL REGULATOR"/>
    <property type="match status" value="1"/>
</dbReference>
<evidence type="ECO:0000313" key="6">
    <source>
        <dbReference type="Proteomes" id="UP001217178"/>
    </source>
</evidence>
<gene>
    <name evidence="5" type="ORF">PSI23_19540</name>
</gene>
<dbReference type="InterPro" id="IPR039418">
    <property type="entry name" value="LexA-like"/>
</dbReference>
<dbReference type="RefSeq" id="WP_273556641.1">
    <property type="nucleotide sequence ID" value="NZ_JAQRFI010000082.1"/>
</dbReference>
<keyword evidence="6" id="KW-1185">Reference proteome</keyword>
<evidence type="ECO:0000259" key="4">
    <source>
        <dbReference type="PROSITE" id="PS50943"/>
    </source>
</evidence>
<keyword evidence="2" id="KW-0238">DNA-binding</keyword>
<evidence type="ECO:0000256" key="2">
    <source>
        <dbReference type="ARBA" id="ARBA00023125"/>
    </source>
</evidence>
<evidence type="ECO:0000313" key="5">
    <source>
        <dbReference type="EMBL" id="MDC9591414.1"/>
    </source>
</evidence>
<dbReference type="InterPro" id="IPR010982">
    <property type="entry name" value="Lambda_DNA-bd_dom_sf"/>
</dbReference>
<dbReference type="Pfam" id="PF00717">
    <property type="entry name" value="Peptidase_S24"/>
    <property type="match status" value="1"/>
</dbReference>
<sequence>METIGQRIKRFRERLDISQTELAQRCGWGSQSRIGNYEANIRKVSVEDAVVIASSLKISPGELLFGTSDTGSFMGSGEQQLPLVHYDQVSMFTDPNQLLAPDNISEYIAYSGIMSELGFAFRMQGDAMKPEFMDGDIIVIDPMVAPSPGEFTIACVEGRETIFRKYRLKSKGSFELIPLNSDYPAIDSDEYPVIIIGTMVEQRITRRKR</sequence>
<dbReference type="EMBL" id="JAQRFI010000082">
    <property type="protein sequence ID" value="MDC9591414.1"/>
    <property type="molecule type" value="Genomic_DNA"/>
</dbReference>
<accession>A0ABT5LKB6</accession>
<dbReference type="PANTHER" id="PTHR40661">
    <property type="match status" value="1"/>
</dbReference>
<protein>
    <submittedName>
        <fullName evidence="5">LexA family transcriptional regulator</fullName>
    </submittedName>
</protein>
<dbReference type="SMART" id="SM00530">
    <property type="entry name" value="HTH_XRE"/>
    <property type="match status" value="1"/>
</dbReference>
<comment type="caution">
    <text evidence="5">The sequence shown here is derived from an EMBL/GenBank/DDBJ whole genome shotgun (WGS) entry which is preliminary data.</text>
</comment>
<dbReference type="InterPro" id="IPR015927">
    <property type="entry name" value="Peptidase_S24_S26A/B/C"/>
</dbReference>
<proteinExistence type="predicted"/>
<dbReference type="Gene3D" id="1.10.260.40">
    <property type="entry name" value="lambda repressor-like DNA-binding domains"/>
    <property type="match status" value="1"/>
</dbReference>
<name>A0ABT5LKB6_9GAMM</name>
<dbReference type="SUPFAM" id="SSF51306">
    <property type="entry name" value="LexA/Signal peptidase"/>
    <property type="match status" value="1"/>
</dbReference>
<evidence type="ECO:0000256" key="1">
    <source>
        <dbReference type="ARBA" id="ARBA00023015"/>
    </source>
</evidence>
<dbReference type="CDD" id="cd00093">
    <property type="entry name" value="HTH_XRE"/>
    <property type="match status" value="1"/>
</dbReference>